<dbReference type="Pfam" id="PF20466">
    <property type="entry name" value="MmeI_TRD"/>
    <property type="match status" value="1"/>
</dbReference>
<evidence type="ECO:0000259" key="8">
    <source>
        <dbReference type="Pfam" id="PF20466"/>
    </source>
</evidence>
<feature type="compositionally biased region" description="Basic and acidic residues" evidence="5">
    <location>
        <begin position="982"/>
        <end position="992"/>
    </location>
</feature>
<dbReference type="EC" id="2.1.1.72" evidence="1"/>
<dbReference type="PROSITE" id="PS00092">
    <property type="entry name" value="N6_MTASE"/>
    <property type="match status" value="1"/>
</dbReference>
<dbReference type="Pfam" id="PF20473">
    <property type="entry name" value="MmeI_Mtase"/>
    <property type="match status" value="1"/>
</dbReference>
<evidence type="ECO:0000313" key="10">
    <source>
        <dbReference type="EMBL" id="ABE40463.1"/>
    </source>
</evidence>
<feature type="domain" description="MmeI-like DNA-methyltransferase" evidence="9">
    <location>
        <begin position="408"/>
        <end position="666"/>
    </location>
</feature>
<feature type="region of interest" description="Disordered" evidence="5">
    <location>
        <begin position="961"/>
        <end position="1007"/>
    </location>
</feature>
<dbReference type="InterPro" id="IPR046819">
    <property type="entry name" value="MmeI_hel"/>
</dbReference>
<evidence type="ECO:0000259" key="6">
    <source>
        <dbReference type="Pfam" id="PF20464"/>
    </source>
</evidence>
<dbReference type="Proteomes" id="UP000001818">
    <property type="component" value="Chromosome"/>
</dbReference>
<name>Q134M6_RHOPS</name>
<dbReference type="GO" id="GO:0003676">
    <property type="term" value="F:nucleic acid binding"/>
    <property type="evidence" value="ECO:0007669"/>
    <property type="project" value="InterPro"/>
</dbReference>
<dbReference type="InterPro" id="IPR046820">
    <property type="entry name" value="MmeI_TRD"/>
</dbReference>
<dbReference type="InterPro" id="IPR046816">
    <property type="entry name" value="MmeI_Mtase"/>
</dbReference>
<evidence type="ECO:0000256" key="1">
    <source>
        <dbReference type="ARBA" id="ARBA00011900"/>
    </source>
</evidence>
<sequence>MGDSISVPAVEQFIARWQGREGGQERANYVSFLTELIALLGLDKPDPADATHEHNDYVFERAVKKTAEDSASYGRIDLYKRNSFVLEAKQSRIKGGKKEVRGQYDLLKTEATAATLGRRGADRAWDVLMLNAKRQAEEYARALPASHGWPPFILVCDVGHCIEVYADFSGQGKNYTQFPDRQNFRIYLEDLRDHDVRERLRKIWSEPTALDPSQQSAKVTRDIAKRLAQVSLALEKQNYPADDVAMFLMRCLFTMFAEDVELLPEKSFKLLLEDCEKNPEAFVHDVGQLWEAMDTGQWAHALKTKVKKFNGEFFKSRAALPLGREEIGELRRAAEYDWNEVDPSIFGTLLEQALDPTDRKKLGAHYTPRAYVERLVIATIIEPLREDWRNVQATAETLRGAGDLAAAAAAVQAYHDRLCETRVLDPACGTGNFLYVSLELMKRLEGEVLEALLDLGGQEALRGLGSHSVDPHQFLGLEINPRAAAIAELVLWIGYLQWHFRTKGAPPDEPILRAFKNIKVKNAVLDWDGAPLPKIVEGKETYPNPRRPEWPAAEFIVGNPPFIGASFLRARLGDTHAEALWSAHPQMNESADFVMYWWDRAAELLTRKGTVLRRFGFVTTNSITQVFQRRVIERHFKAKRPISLAMAIPDHPWTKATTDAAAVRIAMSVGETGRGDGLLQIVVNEAHLDSDTPIVELQGRVGPINSDLTIGTDLTTTVPLRASEGLASRGVTLAGSGFLITSEEAEHFGLGTHEKLKQHIRGLHNGRDLNQTSRRILVLDFLGLSEEEVRRHFPEAYQHLLRTVKPERETNKRASYRQNWWVFAEPRKEMRPALKDLGRYIGTARTAKHRIFSMLAGHSLPESEVIAVGSDDAFILGVLSSRLHVRWSLSKGGTLEDRPRYNNSMCFDPFPFPDANPIQKQTIRVIAEELDAHRKRVLAEHPHLTLTGLYNVLERLRAGAVPQAQPSPAGLTRGSTSSRGAAKKDLDGRGTGRQDGASRLSPGHDDAEMVLTPDEQCIFDDGLVLILKELHDRLDVAVAEAYGWPANLSDDEILARLVALNKQRADEEKRGLVRWLRPDYQIPRFAKGVDKQAAKEEGAQIAASLDLGETRQKPSFPTGAVEQTAAVFAALAAASGPLDAKSLAAQFRRTKTTEKKLAEVLASLARLGYVATTDGVSFALRRVA</sequence>
<dbReference type="InterPro" id="IPR002052">
    <property type="entry name" value="DNA_methylase_N6_adenine_CS"/>
</dbReference>
<dbReference type="Gene3D" id="3.40.50.150">
    <property type="entry name" value="Vaccinia Virus protein VP39"/>
    <property type="match status" value="1"/>
</dbReference>
<dbReference type="PANTHER" id="PTHR33841">
    <property type="entry name" value="DNA METHYLTRANSFERASE YEEA-RELATED"/>
    <property type="match status" value="1"/>
</dbReference>
<dbReference type="GO" id="GO:0009007">
    <property type="term" value="F:site-specific DNA-methyltransferase (adenine-specific) activity"/>
    <property type="evidence" value="ECO:0007669"/>
    <property type="project" value="UniProtKB-EC"/>
</dbReference>
<accession>Q134M6</accession>
<proteinExistence type="predicted"/>
<dbReference type="STRING" id="316057.RPD_3238"/>
<feature type="domain" description="MmeI-like N-terminal" evidence="6">
    <location>
        <begin position="11"/>
        <end position="237"/>
    </location>
</feature>
<dbReference type="AlphaFoldDB" id="Q134M6"/>
<dbReference type="InterPro" id="IPR050953">
    <property type="entry name" value="N4_N6_ade-DNA_methylase"/>
</dbReference>
<evidence type="ECO:0000313" key="11">
    <source>
        <dbReference type="Proteomes" id="UP000001818"/>
    </source>
</evidence>
<dbReference type="Pfam" id="PF20465">
    <property type="entry name" value="MmeI_hel"/>
    <property type="match status" value="1"/>
</dbReference>
<reference evidence="10 11" key="1">
    <citation type="submission" date="2006-03" db="EMBL/GenBank/DDBJ databases">
        <title>Complete sequence of Rhodopseudomonas palustris BisB5.</title>
        <authorList>
            <consortium name="US DOE Joint Genome Institute"/>
            <person name="Copeland A."/>
            <person name="Lucas S."/>
            <person name="Lapidus A."/>
            <person name="Barry K."/>
            <person name="Detter J.C."/>
            <person name="Glavina del Rio T."/>
            <person name="Hammon N."/>
            <person name="Israni S."/>
            <person name="Dalin E."/>
            <person name="Tice H."/>
            <person name="Pitluck S."/>
            <person name="Chain P."/>
            <person name="Malfatti S."/>
            <person name="Shin M."/>
            <person name="Vergez L."/>
            <person name="Schmutz J."/>
            <person name="Larimer F."/>
            <person name="Land M."/>
            <person name="Hauser L."/>
            <person name="Pelletier D.A."/>
            <person name="Kyrpides N."/>
            <person name="Lykidis A."/>
            <person name="Oda Y."/>
            <person name="Harwood C.S."/>
            <person name="Richardson P."/>
        </authorList>
    </citation>
    <scope>NUCLEOTIDE SEQUENCE [LARGE SCALE GENOMIC DNA]</scope>
    <source>
        <strain evidence="10 11">BisB5</strain>
    </source>
</reference>
<dbReference type="KEGG" id="rpd:RPD_3238"/>
<dbReference type="SUPFAM" id="SSF53335">
    <property type="entry name" value="S-adenosyl-L-methionine-dependent methyltransferases"/>
    <property type="match status" value="1"/>
</dbReference>
<dbReference type="BRENDA" id="2.1.1.72">
    <property type="organism ID" value="5412"/>
</dbReference>
<dbReference type="HOGENOM" id="CLU_005831_1_0_5"/>
<evidence type="ECO:0000256" key="3">
    <source>
        <dbReference type="ARBA" id="ARBA00022679"/>
    </source>
</evidence>
<feature type="domain" description="MmeI-like target recognition" evidence="8">
    <location>
        <begin position="735"/>
        <end position="914"/>
    </location>
</feature>
<comment type="catalytic activity">
    <reaction evidence="4">
        <text>a 2'-deoxyadenosine in DNA + S-adenosyl-L-methionine = an N(6)-methyl-2'-deoxyadenosine in DNA + S-adenosyl-L-homocysteine + H(+)</text>
        <dbReference type="Rhea" id="RHEA:15197"/>
        <dbReference type="Rhea" id="RHEA-COMP:12418"/>
        <dbReference type="Rhea" id="RHEA-COMP:12419"/>
        <dbReference type="ChEBI" id="CHEBI:15378"/>
        <dbReference type="ChEBI" id="CHEBI:57856"/>
        <dbReference type="ChEBI" id="CHEBI:59789"/>
        <dbReference type="ChEBI" id="CHEBI:90615"/>
        <dbReference type="ChEBI" id="CHEBI:90616"/>
        <dbReference type="EC" id="2.1.1.72"/>
    </reaction>
</comment>
<dbReference type="PANTHER" id="PTHR33841:SF1">
    <property type="entry name" value="DNA METHYLTRANSFERASE A"/>
    <property type="match status" value="1"/>
</dbReference>
<keyword evidence="3" id="KW-0808">Transferase</keyword>
<dbReference type="InterPro" id="IPR046817">
    <property type="entry name" value="MmeI_N"/>
</dbReference>
<evidence type="ECO:0000256" key="5">
    <source>
        <dbReference type="SAM" id="MobiDB-lite"/>
    </source>
</evidence>
<evidence type="ECO:0000256" key="4">
    <source>
        <dbReference type="ARBA" id="ARBA00047942"/>
    </source>
</evidence>
<keyword evidence="2" id="KW-0489">Methyltransferase</keyword>
<dbReference type="EMBL" id="CP000283">
    <property type="protein sequence ID" value="ABE40463.1"/>
    <property type="molecule type" value="Genomic_DNA"/>
</dbReference>
<dbReference type="eggNOG" id="COG1002">
    <property type="taxonomic scope" value="Bacteria"/>
</dbReference>
<dbReference type="BioCyc" id="RPAL316057:RPD_RS16270-MONOMER"/>
<dbReference type="PRINTS" id="PR00507">
    <property type="entry name" value="N12N6MTFRASE"/>
</dbReference>
<dbReference type="REBASE" id="17116">
    <property type="entry name" value="RpaB5I"/>
</dbReference>
<evidence type="ECO:0000259" key="9">
    <source>
        <dbReference type="Pfam" id="PF20473"/>
    </source>
</evidence>
<dbReference type="Pfam" id="PF20464">
    <property type="entry name" value="MmeI_N"/>
    <property type="match status" value="1"/>
</dbReference>
<gene>
    <name evidence="10" type="ordered locus">RPD_3238</name>
</gene>
<organism evidence="10 11">
    <name type="scientific">Rhodopseudomonas palustris (strain BisB5)</name>
    <dbReference type="NCBI Taxonomy" id="316057"/>
    <lineage>
        <taxon>Bacteria</taxon>
        <taxon>Pseudomonadati</taxon>
        <taxon>Pseudomonadota</taxon>
        <taxon>Alphaproteobacteria</taxon>
        <taxon>Hyphomicrobiales</taxon>
        <taxon>Nitrobacteraceae</taxon>
        <taxon>Rhodopseudomonas</taxon>
    </lineage>
</organism>
<dbReference type="InterPro" id="IPR029063">
    <property type="entry name" value="SAM-dependent_MTases_sf"/>
</dbReference>
<feature type="domain" description="MmeI-like helicase spacer" evidence="7">
    <location>
        <begin position="243"/>
        <end position="314"/>
    </location>
</feature>
<evidence type="ECO:0000259" key="7">
    <source>
        <dbReference type="Pfam" id="PF20465"/>
    </source>
</evidence>
<dbReference type="GO" id="GO:0032259">
    <property type="term" value="P:methylation"/>
    <property type="evidence" value="ECO:0007669"/>
    <property type="project" value="UniProtKB-KW"/>
</dbReference>
<protein>
    <recommendedName>
        <fullName evidence="1">site-specific DNA-methyltransferase (adenine-specific)</fullName>
        <ecNumber evidence="1">2.1.1.72</ecNumber>
    </recommendedName>
</protein>
<evidence type="ECO:0000256" key="2">
    <source>
        <dbReference type="ARBA" id="ARBA00022603"/>
    </source>
</evidence>